<dbReference type="Gene3D" id="3.10.129.10">
    <property type="entry name" value="Hotdog Thioesterase"/>
    <property type="match status" value="1"/>
</dbReference>
<dbReference type="InterPro" id="IPR027961">
    <property type="entry name" value="DUF4442"/>
</dbReference>
<evidence type="ECO:0000313" key="1">
    <source>
        <dbReference type="EMBL" id="QSE99405.1"/>
    </source>
</evidence>
<dbReference type="KEGG" id="fuv:JR347_13680"/>
<evidence type="ECO:0000313" key="2">
    <source>
        <dbReference type="Proteomes" id="UP000662783"/>
    </source>
</evidence>
<dbReference type="AlphaFoldDB" id="A0A974WJL8"/>
<dbReference type="EMBL" id="CP070608">
    <property type="protein sequence ID" value="QSE99405.1"/>
    <property type="molecule type" value="Genomic_DNA"/>
</dbReference>
<gene>
    <name evidence="1" type="ORF">JR347_13680</name>
</gene>
<reference evidence="1" key="1">
    <citation type="submission" date="2021-02" db="EMBL/GenBank/DDBJ databases">
        <title>Fulvivirga sp. S481 isolated from sea water.</title>
        <authorList>
            <person name="Bae S.S."/>
            <person name="Baek K."/>
        </authorList>
    </citation>
    <scope>NUCLEOTIDE SEQUENCE</scope>
    <source>
        <strain evidence="1">S481</strain>
    </source>
</reference>
<name>A0A974WJL8_9BACT</name>
<dbReference type="Pfam" id="PF14539">
    <property type="entry name" value="DUF4442"/>
    <property type="match status" value="1"/>
</dbReference>
<dbReference type="Proteomes" id="UP000662783">
    <property type="component" value="Chromosome"/>
</dbReference>
<dbReference type="SUPFAM" id="SSF54637">
    <property type="entry name" value="Thioesterase/thiol ester dehydrase-isomerase"/>
    <property type="match status" value="1"/>
</dbReference>
<accession>A0A974WJL8</accession>
<protein>
    <submittedName>
        <fullName evidence="1">YiiD C-terminal domain-containing protein</fullName>
    </submittedName>
</protein>
<keyword evidence="2" id="KW-1185">Reference proteome</keyword>
<organism evidence="1 2">
    <name type="scientific">Fulvivirga lutea</name>
    <dbReference type="NCBI Taxonomy" id="2810512"/>
    <lineage>
        <taxon>Bacteria</taxon>
        <taxon>Pseudomonadati</taxon>
        <taxon>Bacteroidota</taxon>
        <taxon>Cytophagia</taxon>
        <taxon>Cytophagales</taxon>
        <taxon>Fulvivirgaceae</taxon>
        <taxon>Fulvivirga</taxon>
    </lineage>
</organism>
<sequence>MKLINWWPPMLGTGISLKYISKDFSRFDVIMKLRWYNKNLVGIHYGGSLYSMCDPWYMFILTANLGKKYIVMDKSAAIRYKKPGKGTVKCTFQLSQERISEIRKEINEIGKNEYTFLCEILNSDGEVICEVDKTVYVRKKDFDWDVN</sequence>
<dbReference type="InterPro" id="IPR029069">
    <property type="entry name" value="HotDog_dom_sf"/>
</dbReference>
<proteinExistence type="predicted"/>
<dbReference type="CDD" id="cd03440">
    <property type="entry name" value="hot_dog"/>
    <property type="match status" value="1"/>
</dbReference>